<dbReference type="Proteomes" id="UP001221142">
    <property type="component" value="Unassembled WGS sequence"/>
</dbReference>
<feature type="compositionally biased region" description="Basic and acidic residues" evidence="1">
    <location>
        <begin position="10"/>
        <end position="25"/>
    </location>
</feature>
<protein>
    <submittedName>
        <fullName evidence="2">Uncharacterized protein</fullName>
    </submittedName>
</protein>
<feature type="compositionally biased region" description="Polar residues" evidence="1">
    <location>
        <begin position="27"/>
        <end position="36"/>
    </location>
</feature>
<evidence type="ECO:0000313" key="2">
    <source>
        <dbReference type="EMBL" id="KAJ7641605.1"/>
    </source>
</evidence>
<keyword evidence="3" id="KW-1185">Reference proteome</keyword>
<sequence length="244" mass="26151">MPMTAGNVSDDGRDELCVGPGEHRNCSAGQRESGSINKGLGSRRKRQKNIPWLKAKPSLSRVALAKQRPATAAYLHAGEYEVLGSTERAAATTHWVCQAPTQSPDSCAWAGCGREDEEGVGEQRTARQWERENRLQSHEKPVVATETPAVGVVVEWEKDKSTYLDTTEPVPSPRTASSCLYCQWWLDGCVAGPKSGREQAGASNADGSSELRGLYLLGALGKRAARASGVLRPSLGSMGAEEGE</sequence>
<gene>
    <name evidence="2" type="ORF">FB45DRAFT_862743</name>
</gene>
<evidence type="ECO:0000256" key="1">
    <source>
        <dbReference type="SAM" id="MobiDB-lite"/>
    </source>
</evidence>
<organism evidence="2 3">
    <name type="scientific">Roridomyces roridus</name>
    <dbReference type="NCBI Taxonomy" id="1738132"/>
    <lineage>
        <taxon>Eukaryota</taxon>
        <taxon>Fungi</taxon>
        <taxon>Dikarya</taxon>
        <taxon>Basidiomycota</taxon>
        <taxon>Agaricomycotina</taxon>
        <taxon>Agaricomycetes</taxon>
        <taxon>Agaricomycetidae</taxon>
        <taxon>Agaricales</taxon>
        <taxon>Marasmiineae</taxon>
        <taxon>Mycenaceae</taxon>
        <taxon>Roridomyces</taxon>
    </lineage>
</organism>
<feature type="region of interest" description="Disordered" evidence="1">
    <location>
        <begin position="118"/>
        <end position="139"/>
    </location>
</feature>
<accession>A0AAD7C7W7</accession>
<feature type="compositionally biased region" description="Basic and acidic residues" evidence="1">
    <location>
        <begin position="124"/>
        <end position="139"/>
    </location>
</feature>
<dbReference type="EMBL" id="JARKIF010000004">
    <property type="protein sequence ID" value="KAJ7641605.1"/>
    <property type="molecule type" value="Genomic_DNA"/>
</dbReference>
<evidence type="ECO:0000313" key="3">
    <source>
        <dbReference type="Proteomes" id="UP001221142"/>
    </source>
</evidence>
<proteinExistence type="predicted"/>
<reference evidence="2" key="1">
    <citation type="submission" date="2023-03" db="EMBL/GenBank/DDBJ databases">
        <title>Massive genome expansion in bonnet fungi (Mycena s.s.) driven by repeated elements and novel gene families across ecological guilds.</title>
        <authorList>
            <consortium name="Lawrence Berkeley National Laboratory"/>
            <person name="Harder C.B."/>
            <person name="Miyauchi S."/>
            <person name="Viragh M."/>
            <person name="Kuo A."/>
            <person name="Thoen E."/>
            <person name="Andreopoulos B."/>
            <person name="Lu D."/>
            <person name="Skrede I."/>
            <person name="Drula E."/>
            <person name="Henrissat B."/>
            <person name="Morin E."/>
            <person name="Kohler A."/>
            <person name="Barry K."/>
            <person name="LaButti K."/>
            <person name="Morin E."/>
            <person name="Salamov A."/>
            <person name="Lipzen A."/>
            <person name="Mereny Z."/>
            <person name="Hegedus B."/>
            <person name="Baldrian P."/>
            <person name="Stursova M."/>
            <person name="Weitz H."/>
            <person name="Taylor A."/>
            <person name="Grigoriev I.V."/>
            <person name="Nagy L.G."/>
            <person name="Martin F."/>
            <person name="Kauserud H."/>
        </authorList>
    </citation>
    <scope>NUCLEOTIDE SEQUENCE</scope>
    <source>
        <strain evidence="2">9284</strain>
    </source>
</reference>
<feature type="region of interest" description="Disordered" evidence="1">
    <location>
        <begin position="1"/>
        <end position="50"/>
    </location>
</feature>
<dbReference type="AlphaFoldDB" id="A0AAD7C7W7"/>
<comment type="caution">
    <text evidence="2">The sequence shown here is derived from an EMBL/GenBank/DDBJ whole genome shotgun (WGS) entry which is preliminary data.</text>
</comment>
<name>A0AAD7C7W7_9AGAR</name>